<feature type="chain" id="PRO_5013002580" description="Sel1 repeat family protein" evidence="1">
    <location>
        <begin position="25"/>
        <end position="206"/>
    </location>
</feature>
<protein>
    <recommendedName>
        <fullName evidence="4">Sel1 repeat family protein</fullName>
    </recommendedName>
</protein>
<organism evidence="2 3">
    <name type="scientific">Rodentibacter ratti</name>
    <dbReference type="NCBI Taxonomy" id="1906745"/>
    <lineage>
        <taxon>Bacteria</taxon>
        <taxon>Pseudomonadati</taxon>
        <taxon>Pseudomonadota</taxon>
        <taxon>Gammaproteobacteria</taxon>
        <taxon>Pasteurellales</taxon>
        <taxon>Pasteurellaceae</taxon>
        <taxon>Rodentibacter</taxon>
    </lineage>
</organism>
<dbReference type="Proteomes" id="UP000189549">
    <property type="component" value="Unassembled WGS sequence"/>
</dbReference>
<keyword evidence="1" id="KW-0732">Signal</keyword>
<reference evidence="2 3" key="1">
    <citation type="submission" date="2016-10" db="EMBL/GenBank/DDBJ databases">
        <title>Rodentibacter gen. nov. and new species.</title>
        <authorList>
            <person name="Christensen H."/>
        </authorList>
    </citation>
    <scope>NUCLEOTIDE SEQUENCE [LARGE SCALE GENOMIC DNA]</scope>
    <source>
        <strain evidence="2 3">Ppn157</strain>
    </source>
</reference>
<name>A0A1V3L0E7_9PAST</name>
<evidence type="ECO:0000313" key="2">
    <source>
        <dbReference type="EMBL" id="OOF83315.1"/>
    </source>
</evidence>
<sequence>MMKTFNSLKAFFVVFAFCSFSAIAQTADELFKQAEDIISNKAYIISISIPEGGDREIFYEMLRLYEQAFVLYQKADEKGHGKTKEEELKAKSRLLFFKRTEGKCFHSPIMESYRKEIMDSMYSDIKAELLYDEGFDYEGGFCTMKNLGAAIMRYEESCYFGGKEHLSCVMADDLKGKKARVYRKKCELGDSSACMIYSSIYQKYDK</sequence>
<accession>A0A1V3L0E7</accession>
<proteinExistence type="predicted"/>
<evidence type="ECO:0000256" key="1">
    <source>
        <dbReference type="SAM" id="SignalP"/>
    </source>
</evidence>
<dbReference type="STRING" id="1906745.BKG94_08470"/>
<gene>
    <name evidence="2" type="ORF">BKG93_10465</name>
</gene>
<comment type="caution">
    <text evidence="2">The sequence shown here is derived from an EMBL/GenBank/DDBJ whole genome shotgun (WGS) entry which is preliminary data.</text>
</comment>
<evidence type="ECO:0008006" key="4">
    <source>
        <dbReference type="Google" id="ProtNLM"/>
    </source>
</evidence>
<feature type="signal peptide" evidence="1">
    <location>
        <begin position="1"/>
        <end position="24"/>
    </location>
</feature>
<evidence type="ECO:0000313" key="3">
    <source>
        <dbReference type="Proteomes" id="UP000189549"/>
    </source>
</evidence>
<dbReference type="AlphaFoldDB" id="A0A1V3L0E7"/>
<dbReference type="RefSeq" id="WP_077476995.1">
    <property type="nucleotide sequence ID" value="NZ_MLAH01000068.1"/>
</dbReference>
<dbReference type="EMBL" id="MLAH01000068">
    <property type="protein sequence ID" value="OOF83315.1"/>
    <property type="molecule type" value="Genomic_DNA"/>
</dbReference>